<dbReference type="InterPro" id="IPR051614">
    <property type="entry name" value="UPF0045_domain"/>
</dbReference>
<evidence type="ECO:0000313" key="4">
    <source>
        <dbReference type="Proteomes" id="UP001610063"/>
    </source>
</evidence>
<comment type="similarity">
    <text evidence="1">Belongs to the UPF0045 family.</text>
</comment>
<dbReference type="Pfam" id="PF01910">
    <property type="entry name" value="Thiamine_BP"/>
    <property type="match status" value="1"/>
</dbReference>
<dbReference type="RefSeq" id="WP_159580503.1">
    <property type="nucleotide sequence ID" value="NZ_JBIPKE010000007.1"/>
</dbReference>
<dbReference type="Gene3D" id="3.30.70.930">
    <property type="match status" value="1"/>
</dbReference>
<proteinExistence type="inferred from homology"/>
<organism evidence="3 4">
    <name type="scientific">Marinoscillum luteum</name>
    <dbReference type="NCBI Taxonomy" id="861051"/>
    <lineage>
        <taxon>Bacteria</taxon>
        <taxon>Pseudomonadati</taxon>
        <taxon>Bacteroidota</taxon>
        <taxon>Cytophagia</taxon>
        <taxon>Cytophagales</taxon>
        <taxon>Reichenbachiellaceae</taxon>
        <taxon>Marinoscillum</taxon>
    </lineage>
</organism>
<feature type="domain" description="Thiamine-binding protein" evidence="2">
    <location>
        <begin position="10"/>
        <end position="93"/>
    </location>
</feature>
<dbReference type="PANTHER" id="PTHR33777">
    <property type="entry name" value="UPF0045 PROTEIN ECM15"/>
    <property type="match status" value="1"/>
</dbReference>
<keyword evidence="4" id="KW-1185">Reference proteome</keyword>
<name>A0ABW7N348_9BACT</name>
<dbReference type="PANTHER" id="PTHR33777:SF1">
    <property type="entry name" value="UPF0045 PROTEIN ECM15"/>
    <property type="match status" value="1"/>
</dbReference>
<dbReference type="InterPro" id="IPR002767">
    <property type="entry name" value="Thiamine_BP"/>
</dbReference>
<protein>
    <submittedName>
        <fullName evidence="3">MTH1187 family thiamine-binding protein</fullName>
    </submittedName>
</protein>
<evidence type="ECO:0000259" key="2">
    <source>
        <dbReference type="Pfam" id="PF01910"/>
    </source>
</evidence>
<gene>
    <name evidence="3" type="ORF">ACHKAR_00575</name>
</gene>
<accession>A0ABW7N348</accession>
<dbReference type="EMBL" id="JBIPKE010000007">
    <property type="protein sequence ID" value="MFH6981906.1"/>
    <property type="molecule type" value="Genomic_DNA"/>
</dbReference>
<evidence type="ECO:0000313" key="3">
    <source>
        <dbReference type="EMBL" id="MFH6981906.1"/>
    </source>
</evidence>
<dbReference type="Proteomes" id="UP001610063">
    <property type="component" value="Unassembled WGS sequence"/>
</dbReference>
<dbReference type="InterPro" id="IPR029756">
    <property type="entry name" value="MTH1187/YkoF-like"/>
</dbReference>
<comment type="caution">
    <text evidence="3">The sequence shown here is derived from an EMBL/GenBank/DDBJ whole genome shotgun (WGS) entry which is preliminary data.</text>
</comment>
<sequence length="97" mass="11025">MTDHLTSIGIQIIPKSKALHTYDLVDEAIAVIQASGLKHQITPFETVMEGKYEEIMKVCDQAQKAVLAAGAEECLVYFRIHYRKDADVTFEEKRLDR</sequence>
<dbReference type="SUPFAM" id="SSF89957">
    <property type="entry name" value="MTH1187/YkoF-like"/>
    <property type="match status" value="1"/>
</dbReference>
<evidence type="ECO:0000256" key="1">
    <source>
        <dbReference type="ARBA" id="ARBA00010272"/>
    </source>
</evidence>
<reference evidence="3 4" key="1">
    <citation type="journal article" date="2013" name="Int. J. Syst. Evol. Microbiol.">
        <title>Marinoscillum luteum sp. nov., isolated from marine sediment.</title>
        <authorList>
            <person name="Cha I.T."/>
            <person name="Park S.J."/>
            <person name="Kim S.J."/>
            <person name="Kim J.G."/>
            <person name="Jung M.Y."/>
            <person name="Shin K.S."/>
            <person name="Kwon K.K."/>
            <person name="Yang S.H."/>
            <person name="Seo Y.S."/>
            <person name="Rhee S.K."/>
        </authorList>
    </citation>
    <scope>NUCLEOTIDE SEQUENCE [LARGE SCALE GENOMIC DNA]</scope>
    <source>
        <strain evidence="3 4">KCTC 23939</strain>
    </source>
</reference>